<evidence type="ECO:0000313" key="2">
    <source>
        <dbReference type="Proteomes" id="UP000270094"/>
    </source>
</evidence>
<evidence type="ECO:0000313" key="1">
    <source>
        <dbReference type="EMBL" id="VDM80775.1"/>
    </source>
</evidence>
<dbReference type="OrthoDB" id="10652363at2759"/>
<dbReference type="EMBL" id="UYYB01109990">
    <property type="protein sequence ID" value="VDM80775.1"/>
    <property type="molecule type" value="Genomic_DNA"/>
</dbReference>
<proteinExistence type="predicted"/>
<organism evidence="1 2">
    <name type="scientific">Strongylus vulgaris</name>
    <name type="common">Blood worm</name>
    <dbReference type="NCBI Taxonomy" id="40348"/>
    <lineage>
        <taxon>Eukaryota</taxon>
        <taxon>Metazoa</taxon>
        <taxon>Ecdysozoa</taxon>
        <taxon>Nematoda</taxon>
        <taxon>Chromadorea</taxon>
        <taxon>Rhabditida</taxon>
        <taxon>Rhabditina</taxon>
        <taxon>Rhabditomorpha</taxon>
        <taxon>Strongyloidea</taxon>
        <taxon>Strongylidae</taxon>
        <taxon>Strongylus</taxon>
    </lineage>
</organism>
<accession>A0A3P7LDQ7</accession>
<reference evidence="1 2" key="1">
    <citation type="submission" date="2018-11" db="EMBL/GenBank/DDBJ databases">
        <authorList>
            <consortium name="Pathogen Informatics"/>
        </authorList>
    </citation>
    <scope>NUCLEOTIDE SEQUENCE [LARGE SCALE GENOMIC DNA]</scope>
</reference>
<sequence length="160" mass="18662">MGHQDLLETMETQERLDSLVTTVPMVKMETMEVQEVATTAHHPALLQDIKQIFKLGCYSTKLNFAVENTFRCLIKICMSRFMSNSRNLFLYFPSTFDYVTIIILLTSKTAGFLDQKKNEYRYLWPIYHCFNSPAIVEWSNTFQNTASKTLYNVSLSIFRN</sequence>
<keyword evidence="2" id="KW-1185">Reference proteome</keyword>
<gene>
    <name evidence="1" type="ORF">SVUK_LOCUS15773</name>
</gene>
<dbReference type="AlphaFoldDB" id="A0A3P7LDQ7"/>
<dbReference type="Proteomes" id="UP000270094">
    <property type="component" value="Unassembled WGS sequence"/>
</dbReference>
<name>A0A3P7LDQ7_STRVU</name>
<protein>
    <submittedName>
        <fullName evidence="1">Uncharacterized protein</fullName>
    </submittedName>
</protein>